<comment type="caution">
    <text evidence="5">The sequence shown here is derived from an EMBL/GenBank/DDBJ whole genome shotgun (WGS) entry which is preliminary data.</text>
</comment>
<evidence type="ECO:0000256" key="2">
    <source>
        <dbReference type="ARBA" id="ARBA00022801"/>
    </source>
</evidence>
<feature type="region of interest" description="Disordered" evidence="3">
    <location>
        <begin position="140"/>
        <end position="164"/>
    </location>
</feature>
<protein>
    <recommendedName>
        <fullName evidence="7">IroE protein</fullName>
    </recommendedName>
</protein>
<evidence type="ECO:0000313" key="6">
    <source>
        <dbReference type="Proteomes" id="UP000013148"/>
    </source>
</evidence>
<keyword evidence="4" id="KW-0732">Signal</keyword>
<evidence type="ECO:0000256" key="3">
    <source>
        <dbReference type="SAM" id="MobiDB-lite"/>
    </source>
</evidence>
<reference evidence="5 6" key="1">
    <citation type="submission" date="2013-02" db="EMBL/GenBank/DDBJ databases">
        <title>The Genome Sequence of Acinetobacter guillouiae NIPH 991.</title>
        <authorList>
            <consortium name="The Broad Institute Genome Sequencing Platform"/>
            <consortium name="The Broad Institute Genome Sequencing Center for Infectious Disease"/>
            <person name="Cerqueira G."/>
            <person name="Feldgarden M."/>
            <person name="Courvalin P."/>
            <person name="Perichon B."/>
            <person name="Grillot-Courvalin C."/>
            <person name="Clermont D."/>
            <person name="Rocha E."/>
            <person name="Yoon E.-J."/>
            <person name="Nemec A."/>
            <person name="Walker B."/>
            <person name="Young S.K."/>
            <person name="Zeng Q."/>
            <person name="Gargeya S."/>
            <person name="Fitzgerald M."/>
            <person name="Haas B."/>
            <person name="Abouelleil A."/>
            <person name="Alvarado L."/>
            <person name="Arachchi H.M."/>
            <person name="Berlin A.M."/>
            <person name="Chapman S.B."/>
            <person name="Dewar J."/>
            <person name="Goldberg J."/>
            <person name="Griggs A."/>
            <person name="Gujja S."/>
            <person name="Hansen M."/>
            <person name="Howarth C."/>
            <person name="Imamovic A."/>
            <person name="Larimer J."/>
            <person name="McCowan C."/>
            <person name="Murphy C."/>
            <person name="Neiman D."/>
            <person name="Pearson M."/>
            <person name="Priest M."/>
            <person name="Roberts A."/>
            <person name="Saif S."/>
            <person name="Shea T."/>
            <person name="Sisk P."/>
            <person name="Sykes S."/>
            <person name="Wortman J."/>
            <person name="Nusbaum C."/>
            <person name="Birren B."/>
        </authorList>
    </citation>
    <scope>NUCLEOTIDE SEQUENCE [LARGE SCALE GENOMIC DNA]</scope>
    <source>
        <strain evidence="5 6">NIPH 991</strain>
    </source>
</reference>
<evidence type="ECO:0008006" key="7">
    <source>
        <dbReference type="Google" id="ProtNLM"/>
    </source>
</evidence>
<dbReference type="Proteomes" id="UP000013148">
    <property type="component" value="Unassembled WGS sequence"/>
</dbReference>
<dbReference type="InterPro" id="IPR029058">
    <property type="entry name" value="AB_hydrolase_fold"/>
</dbReference>
<dbReference type="PANTHER" id="PTHR40841:SF2">
    <property type="entry name" value="SIDEROPHORE-DEGRADING ESTERASE (EUROFUNG)"/>
    <property type="match status" value="1"/>
</dbReference>
<dbReference type="GO" id="GO:0016788">
    <property type="term" value="F:hydrolase activity, acting on ester bonds"/>
    <property type="evidence" value="ECO:0007669"/>
    <property type="project" value="TreeGrafter"/>
</dbReference>
<organism evidence="5 6">
    <name type="scientific">Acinetobacter guillouiae NIPH 991</name>
    <dbReference type="NCBI Taxonomy" id="1217656"/>
    <lineage>
        <taxon>Bacteria</taxon>
        <taxon>Pseudomonadati</taxon>
        <taxon>Pseudomonadota</taxon>
        <taxon>Gammaproteobacteria</taxon>
        <taxon>Moraxellales</taxon>
        <taxon>Moraxellaceae</taxon>
        <taxon>Acinetobacter</taxon>
    </lineage>
</organism>
<keyword evidence="6" id="KW-1185">Reference proteome</keyword>
<dbReference type="InterPro" id="IPR000801">
    <property type="entry name" value="Esterase-like"/>
</dbReference>
<dbReference type="EMBL" id="APPJ01000009">
    <property type="protein sequence ID" value="ENV17662.1"/>
    <property type="molecule type" value="Genomic_DNA"/>
</dbReference>
<dbReference type="PANTHER" id="PTHR40841">
    <property type="entry name" value="SIDEROPHORE TRIACETYLFUSARININE C ESTERASE"/>
    <property type="match status" value="1"/>
</dbReference>
<dbReference type="AlphaFoldDB" id="N8WZW5"/>
<name>N8WZW5_ACIGI</name>
<evidence type="ECO:0000256" key="1">
    <source>
        <dbReference type="ARBA" id="ARBA00005622"/>
    </source>
</evidence>
<evidence type="ECO:0000256" key="4">
    <source>
        <dbReference type="SAM" id="SignalP"/>
    </source>
</evidence>
<dbReference type="eggNOG" id="COG2819">
    <property type="taxonomic scope" value="Bacteria"/>
</dbReference>
<dbReference type="InterPro" id="IPR052558">
    <property type="entry name" value="Siderophore_Hydrolase_D"/>
</dbReference>
<gene>
    <name evidence="5" type="ORF">F964_00966</name>
</gene>
<proteinExistence type="inferred from homology"/>
<feature type="signal peptide" evidence="4">
    <location>
        <begin position="1"/>
        <end position="42"/>
    </location>
</feature>
<dbReference type="PATRIC" id="fig|1217656.3.peg.943"/>
<accession>N8WZW5</accession>
<dbReference type="SUPFAM" id="SSF53474">
    <property type="entry name" value="alpha/beta-Hydrolases"/>
    <property type="match status" value="1"/>
</dbReference>
<dbReference type="HOGENOM" id="CLU_039834_3_2_6"/>
<sequence length="321" mass="36018">MIGKLFSLMCFKMFALSWLFKKSAFCLCAISLSFGIHCNAYAKPDLQALGPNIAEQGSSYYQFQVKNFQSADQQRHYKVWVGIPKHINKNKILPAVYMLDGNSAMARLDESLLKKLSEQDSPVLVAIGYQTQLPFESASRSVDYTPADESGKVAADPRNPERMAGGSAQFRQVLFEKIMPWVNTQVKLDKQRTALWGHSYGGLFVLDTLLNSQSTDNKFSHYFSASPSLTWADSRLLKAVEKAPPEQLKNKKLWVMEGDIIQSTTGPISPNADRDMIQNNRQLVLDLASKGVDGKLMLYPHLSHGQVFQASLMDVLQNRLF</sequence>
<feature type="chain" id="PRO_5004135388" description="IroE protein" evidence="4">
    <location>
        <begin position="43"/>
        <end position="321"/>
    </location>
</feature>
<dbReference type="Pfam" id="PF00756">
    <property type="entry name" value="Esterase"/>
    <property type="match status" value="1"/>
</dbReference>
<evidence type="ECO:0000313" key="5">
    <source>
        <dbReference type="EMBL" id="ENV17662.1"/>
    </source>
</evidence>
<dbReference type="Gene3D" id="3.40.50.1820">
    <property type="entry name" value="alpha/beta hydrolase"/>
    <property type="match status" value="1"/>
</dbReference>
<keyword evidence="2" id="KW-0378">Hydrolase</keyword>
<comment type="similarity">
    <text evidence="1">Belongs to the esterase D family.</text>
</comment>